<dbReference type="Proteomes" id="UP001175271">
    <property type="component" value="Unassembled WGS sequence"/>
</dbReference>
<evidence type="ECO:0000313" key="2">
    <source>
        <dbReference type="EMBL" id="KAK0412594.1"/>
    </source>
</evidence>
<feature type="compositionally biased region" description="Low complexity" evidence="1">
    <location>
        <begin position="133"/>
        <end position="145"/>
    </location>
</feature>
<dbReference type="AlphaFoldDB" id="A0AA39LX64"/>
<gene>
    <name evidence="2" type="ORF">QR680_006302</name>
</gene>
<dbReference type="EMBL" id="JAUCMV010000003">
    <property type="protein sequence ID" value="KAK0412594.1"/>
    <property type="molecule type" value="Genomic_DNA"/>
</dbReference>
<accession>A0AA39LX64</accession>
<sequence length="297" mass="32880">MAIASHISNDVLPFLHPEEAAAAIPLNYQISGTVYVRNVPGGYILNGTISDKMQADSMRTCANAWASAPPKAAVFDPSEGSCTGYKEMMMINKAETTAEVYLFTTGGKFGNASTDANDVDNDKKHDDCHYDSNHNNPNHDNSYYDSNHDDDSYHDDSHHDDSHHDDFHHNNPNHDNSYYDSNHDDDSYHDDSHHNNHNSNNDDSPERQLPCCTVSIGEQEDGEVPAVLQGRRFLVVFALLFLSSSSPLRTTTPDSTTTVATVYCAPFCDDGDFESMSFPDYADVEPETGSNVGNEYH</sequence>
<reference evidence="2" key="1">
    <citation type="submission" date="2023-06" db="EMBL/GenBank/DDBJ databases">
        <title>Genomic analysis of the entomopathogenic nematode Steinernema hermaphroditum.</title>
        <authorList>
            <person name="Schwarz E.M."/>
            <person name="Heppert J.K."/>
            <person name="Baniya A."/>
            <person name="Schwartz H.T."/>
            <person name="Tan C.-H."/>
            <person name="Antoshechkin I."/>
            <person name="Sternberg P.W."/>
            <person name="Goodrich-Blair H."/>
            <person name="Dillman A.R."/>
        </authorList>
    </citation>
    <scope>NUCLEOTIDE SEQUENCE</scope>
    <source>
        <strain evidence="2">PS9179</strain>
        <tissue evidence="2">Whole animal</tissue>
    </source>
</reference>
<feature type="region of interest" description="Disordered" evidence="1">
    <location>
        <begin position="116"/>
        <end position="209"/>
    </location>
</feature>
<feature type="compositionally biased region" description="Basic and acidic residues" evidence="1">
    <location>
        <begin position="120"/>
        <end position="132"/>
    </location>
</feature>
<feature type="compositionally biased region" description="Basic and acidic residues" evidence="1">
    <location>
        <begin position="146"/>
        <end position="169"/>
    </location>
</feature>
<evidence type="ECO:0000256" key="1">
    <source>
        <dbReference type="SAM" id="MobiDB-lite"/>
    </source>
</evidence>
<evidence type="ECO:0000313" key="3">
    <source>
        <dbReference type="Proteomes" id="UP001175271"/>
    </source>
</evidence>
<name>A0AA39LX64_9BILA</name>
<comment type="caution">
    <text evidence="2">The sequence shown here is derived from an EMBL/GenBank/DDBJ whole genome shotgun (WGS) entry which is preliminary data.</text>
</comment>
<organism evidence="2 3">
    <name type="scientific">Steinernema hermaphroditum</name>
    <dbReference type="NCBI Taxonomy" id="289476"/>
    <lineage>
        <taxon>Eukaryota</taxon>
        <taxon>Metazoa</taxon>
        <taxon>Ecdysozoa</taxon>
        <taxon>Nematoda</taxon>
        <taxon>Chromadorea</taxon>
        <taxon>Rhabditida</taxon>
        <taxon>Tylenchina</taxon>
        <taxon>Panagrolaimomorpha</taxon>
        <taxon>Strongyloidoidea</taxon>
        <taxon>Steinernematidae</taxon>
        <taxon>Steinernema</taxon>
    </lineage>
</organism>
<proteinExistence type="predicted"/>
<feature type="compositionally biased region" description="Basic and acidic residues" evidence="1">
    <location>
        <begin position="181"/>
        <end position="194"/>
    </location>
</feature>
<keyword evidence="3" id="KW-1185">Reference proteome</keyword>
<protein>
    <submittedName>
        <fullName evidence="2">Uncharacterized protein</fullName>
    </submittedName>
</protein>